<feature type="compositionally biased region" description="Low complexity" evidence="1">
    <location>
        <begin position="857"/>
        <end position="872"/>
    </location>
</feature>
<dbReference type="InterPro" id="IPR018307">
    <property type="entry name" value="ABL9/DENND6_dom"/>
</dbReference>
<dbReference type="Pfam" id="PF09794">
    <property type="entry name" value="Avl9"/>
    <property type="match status" value="2"/>
</dbReference>
<feature type="domain" description="AVL9/DENND6" evidence="2">
    <location>
        <begin position="558"/>
        <end position="689"/>
    </location>
</feature>
<dbReference type="AlphaFoldDB" id="K1W1D3"/>
<feature type="domain" description="AVL9/DENND6" evidence="2">
    <location>
        <begin position="351"/>
        <end position="490"/>
    </location>
</feature>
<dbReference type="eggNOG" id="KOG3823">
    <property type="taxonomic scope" value="Eukaryota"/>
</dbReference>
<feature type="compositionally biased region" description="Polar residues" evidence="1">
    <location>
        <begin position="1"/>
        <end position="10"/>
    </location>
</feature>
<sequence>MEVRSTTTDDSPPSSPSSASFRSVSMSPAKDIPDKLELSRETSNVSNVSTSDRSPPSSPKPASRPVLDIGAIMASRVGGDPEDDDIDSPLERRISNVSDLSGTASDASDSAAAWGSSSAFANGSATTAAASALFGNRMNASAVHKEDDDGTSTPIATASSQPVPIPSSPARSATASSSGSPKSPVVSPLGPIAESILTKENARQSLISQKEREKEFDKEEIIASSEEEKDEVPATLPDMKTPSKHKRNTSSASAVSQTSSVSFEEVGFGDESPGWKEDPLYPASEYSRASSQFSSPATRLYNGNAQAASPTASERTIYGALANSTSSQKAASLGLSNAGTTAVRDGDVDLVLGVAVVDFNHLFAYPQSLHDALMADENFARLLPFLALPDGAHLSEEDYSYFRDSATQDVVRHLIAAADLLQKSSDVTRSMVQKAVIVLASQPVFGPVRDRLGVVTKAFFAQRDFGSTQILQDFYTSLEASLEGKAGESAIYMGELLDIGLSADIRHFAARARPQIPPPHACASQDAAAAASHHVVWIPRGDAVHVPVQPGFLNPGAPDGFATSDRASLLRYMGLPDSCFQPYLPLQQIDMLAARSWLVGTTNQIVTQQRDCSYDLLVNIDENTFTFSDPKLERVVGLTAADRTWMNEMVRVVEDTYNLPEGERPGFVGSDDELRARFEEYICAFLASIKYADFIGHGPLANAPPAASGVTTEVNPLINFGEPFAQYFRMTPAAEIWDQCTDPTIFDLSEPRHPCEGKATAVSDLSIRLSEGLHDLRIDETLESTRETLANAGATVSSTLFRAFDGVRSEVNNRLEAERARRAAAAANGDASGRRVSGASQASKASVGNASASGVSLASQASGSSGSNTPSSPLAPIGSTLGGWGASVSGFFGSKWKSAGPPPVERRNSGLRPMSLQGGSPKRSESPTKRGAV</sequence>
<feature type="region of interest" description="Disordered" evidence="1">
    <location>
        <begin position="1"/>
        <end position="116"/>
    </location>
</feature>
<protein>
    <submittedName>
        <fullName evidence="3">Cytoplasm protein</fullName>
    </submittedName>
</protein>
<dbReference type="Proteomes" id="UP000006757">
    <property type="component" value="Unassembled WGS sequence"/>
</dbReference>
<reference evidence="3 4" key="1">
    <citation type="journal article" date="2012" name="Eukaryot. Cell">
        <title>Genome sequence of the Trichosporon asahii environmental strain CBS 8904.</title>
        <authorList>
            <person name="Yang R.Y."/>
            <person name="Li H.T."/>
            <person name="Zhu H."/>
            <person name="Zhou G.P."/>
            <person name="Wang M."/>
            <person name="Wang L."/>
        </authorList>
    </citation>
    <scope>NUCLEOTIDE SEQUENCE [LARGE SCALE GENOMIC DNA]</scope>
    <source>
        <strain evidence="3 4">CBS 8904</strain>
    </source>
</reference>
<evidence type="ECO:0000256" key="1">
    <source>
        <dbReference type="SAM" id="MobiDB-lite"/>
    </source>
</evidence>
<feature type="compositionally biased region" description="Low complexity" evidence="1">
    <location>
        <begin position="16"/>
        <end position="28"/>
    </location>
</feature>
<evidence type="ECO:0000313" key="3">
    <source>
        <dbReference type="EMBL" id="EKD05602.1"/>
    </source>
</evidence>
<feature type="compositionally biased region" description="Basic and acidic residues" evidence="1">
    <location>
        <begin position="31"/>
        <end position="40"/>
    </location>
</feature>
<comment type="caution">
    <text evidence="3">The sequence shown here is derived from an EMBL/GenBank/DDBJ whole genome shotgun (WGS) entry which is preliminary data.</text>
</comment>
<dbReference type="PANTHER" id="PTHR31017:SF1">
    <property type="entry name" value="LATE SECRETORY PATHWAY PROTEIN AVL9 HOMOLOG"/>
    <property type="match status" value="1"/>
</dbReference>
<dbReference type="PANTHER" id="PTHR31017">
    <property type="entry name" value="LATE SECRETORY PATHWAY PROTEIN AVL9-RELATED"/>
    <property type="match status" value="1"/>
</dbReference>
<name>K1W1D3_TRIAC</name>
<feature type="compositionally biased region" description="Low complexity" evidence="1">
    <location>
        <begin position="98"/>
        <end position="116"/>
    </location>
</feature>
<feature type="compositionally biased region" description="Basic and acidic residues" evidence="1">
    <location>
        <begin position="922"/>
        <end position="933"/>
    </location>
</feature>
<feature type="region of interest" description="Disordered" evidence="1">
    <location>
        <begin position="892"/>
        <end position="933"/>
    </location>
</feature>
<gene>
    <name evidence="3" type="ORF">A1Q2_00092</name>
</gene>
<feature type="region of interest" description="Disordered" evidence="1">
    <location>
        <begin position="857"/>
        <end position="876"/>
    </location>
</feature>
<feature type="compositionally biased region" description="Low complexity" evidence="1">
    <location>
        <begin position="249"/>
        <end position="260"/>
    </location>
</feature>
<feature type="compositionally biased region" description="Low complexity" evidence="1">
    <location>
        <begin position="168"/>
        <end position="191"/>
    </location>
</feature>
<feature type="region of interest" description="Disordered" evidence="1">
    <location>
        <begin position="142"/>
        <end position="260"/>
    </location>
</feature>
<accession>K1W1D3</accession>
<proteinExistence type="predicted"/>
<organism evidence="3 4">
    <name type="scientific">Trichosporon asahii var. asahii (strain CBS 8904)</name>
    <name type="common">Yeast</name>
    <dbReference type="NCBI Taxonomy" id="1220162"/>
    <lineage>
        <taxon>Eukaryota</taxon>
        <taxon>Fungi</taxon>
        <taxon>Dikarya</taxon>
        <taxon>Basidiomycota</taxon>
        <taxon>Agaricomycotina</taxon>
        <taxon>Tremellomycetes</taxon>
        <taxon>Trichosporonales</taxon>
        <taxon>Trichosporonaceae</taxon>
        <taxon>Trichosporon</taxon>
    </lineage>
</organism>
<dbReference type="OrthoDB" id="26278at2759"/>
<evidence type="ECO:0000259" key="2">
    <source>
        <dbReference type="Pfam" id="PF09794"/>
    </source>
</evidence>
<dbReference type="GO" id="GO:0005737">
    <property type="term" value="C:cytoplasm"/>
    <property type="evidence" value="ECO:0007669"/>
    <property type="project" value="TreeGrafter"/>
</dbReference>
<keyword evidence="4" id="KW-1185">Reference proteome</keyword>
<dbReference type="InParanoid" id="K1W1D3"/>
<feature type="compositionally biased region" description="Low complexity" evidence="1">
    <location>
        <begin position="46"/>
        <end position="65"/>
    </location>
</feature>
<evidence type="ECO:0000313" key="4">
    <source>
        <dbReference type="Proteomes" id="UP000006757"/>
    </source>
</evidence>
<dbReference type="EMBL" id="AMBO01000062">
    <property type="protein sequence ID" value="EKD05602.1"/>
    <property type="molecule type" value="Genomic_DNA"/>
</dbReference>
<dbReference type="OMA" id="EEYICAF"/>
<dbReference type="HOGENOM" id="CLU_314024_0_0_1"/>
<dbReference type="InterPro" id="IPR051731">
    <property type="entry name" value="DENND11/AVL9_GEFs"/>
</dbReference>
<feature type="compositionally biased region" description="Basic and acidic residues" evidence="1">
    <location>
        <begin position="209"/>
        <end position="221"/>
    </location>
</feature>
<feature type="compositionally biased region" description="Polar residues" evidence="1">
    <location>
        <begin position="151"/>
        <end position="162"/>
    </location>
</feature>
<feature type="region of interest" description="Disordered" evidence="1">
    <location>
        <begin position="825"/>
        <end position="849"/>
    </location>
</feature>